<reference evidence="1 2" key="1">
    <citation type="submission" date="2016-08" db="EMBL/GenBank/DDBJ databases">
        <title>Draft genome of Fabibacter sp. strain SK-8.</title>
        <authorList>
            <person name="Wong S.-K."/>
            <person name="Hamasaki K."/>
            <person name="Yoshizawa S."/>
        </authorList>
    </citation>
    <scope>NUCLEOTIDE SEQUENCE [LARGE SCALE GENOMIC DNA]</scope>
    <source>
        <strain evidence="1 2">SK-8</strain>
    </source>
</reference>
<evidence type="ECO:0000313" key="1">
    <source>
        <dbReference type="EMBL" id="OEK05955.1"/>
    </source>
</evidence>
<evidence type="ECO:0008006" key="3">
    <source>
        <dbReference type="Google" id="ProtNLM"/>
    </source>
</evidence>
<proteinExistence type="predicted"/>
<protein>
    <recommendedName>
        <fullName evidence="3">Peptidase M48 domain-containing protein</fullName>
    </recommendedName>
</protein>
<keyword evidence="2" id="KW-1185">Reference proteome</keyword>
<dbReference type="Proteomes" id="UP000095552">
    <property type="component" value="Unassembled WGS sequence"/>
</dbReference>
<dbReference type="STRING" id="1563681.BFP71_07535"/>
<accession>A0A1E5T3J3</accession>
<dbReference type="RefSeq" id="WP_069834874.1">
    <property type="nucleotide sequence ID" value="NZ_MDGQ01000004.1"/>
</dbReference>
<gene>
    <name evidence="1" type="ORF">BFP71_07535</name>
</gene>
<evidence type="ECO:0000313" key="2">
    <source>
        <dbReference type="Proteomes" id="UP000095552"/>
    </source>
</evidence>
<dbReference type="EMBL" id="MDGQ01000004">
    <property type="protein sequence ID" value="OEK05955.1"/>
    <property type="molecule type" value="Genomic_DNA"/>
</dbReference>
<sequence>MSPSRYIYLLFFFFLGIGIIHGQSNFPKEYLAEDWAPKLDSLRTALGKNVSFKNKKGMELATLLALSHYPELQDRKVKVIIKNMRGAPVEASFGVFNFIKPRRKKVYKILIQENSFMERLSLNKQVAALGHEMAHFIQYEQRKYFGTLFTLLQYVISDKYRLRFEKQADELAVLHNLGPQMLDFAFYSSDDQIREYMKSLDND</sequence>
<organism evidence="1 2">
    <name type="scientific">Roseivirga misakiensis</name>
    <dbReference type="NCBI Taxonomy" id="1563681"/>
    <lineage>
        <taxon>Bacteria</taxon>
        <taxon>Pseudomonadati</taxon>
        <taxon>Bacteroidota</taxon>
        <taxon>Cytophagia</taxon>
        <taxon>Cytophagales</taxon>
        <taxon>Roseivirgaceae</taxon>
        <taxon>Roseivirga</taxon>
    </lineage>
</organism>
<comment type="caution">
    <text evidence="1">The sequence shown here is derived from an EMBL/GenBank/DDBJ whole genome shotgun (WGS) entry which is preliminary data.</text>
</comment>
<dbReference type="OrthoDB" id="1098088at2"/>
<name>A0A1E5T3J3_9BACT</name>
<dbReference type="AlphaFoldDB" id="A0A1E5T3J3"/>